<evidence type="ECO:0000259" key="6">
    <source>
        <dbReference type="PROSITE" id="PS50887"/>
    </source>
</evidence>
<evidence type="ECO:0000256" key="5">
    <source>
        <dbReference type="SAM" id="Phobius"/>
    </source>
</evidence>
<sequence>MLSSSSLRAQFIITLALTFLVMLIVLGGVFYQLMMPGLVREEQQHARLHISNIQRAVEQQIEKLSSMTHQWASWDSTHDFMLGEQADYPRTHITRRIFESDGISLLLLTDATDGVSWVAAIDPLSGRLTSCPEATGRCAWMRPLVRALQRSLPHTTPAGSPGHNRMLAVPDFTLASSWPITRDDGTGPMAGHLTLARHLPSIWSLGSIDGMPVVLTLRAVRDPAARPERTRQSSYIEKLDEDSLLLSMSRPTSNPDHRLLLQTRLPRDRFRAGLEDYYRVMLGVFGLLLVTLIIALCLFHRLVLQPIVSLSRYAKRLRHNSESLEMPPSWLQARQDELGLMAREFQHLITDLDERNTHLEALVELDALTGLGNRRLLDRRLPQILSLTHRLDRPVALIMIDVDHFKAFNDYYGHPEGDECLKILAATLSDIFQRDSDLIARIGGEEFVVVLPDFDVDEARNIASGVRTAIEAQCIEHARSPTSHYVTISAGVAVSHPHHPLAAAALLKQADLALYRIKRDGRNSVGYCDDGEPSASTEDESLSDG</sequence>
<accession>A0A420WZP3</accession>
<dbReference type="InterPro" id="IPR007892">
    <property type="entry name" value="CHASE4"/>
</dbReference>
<gene>
    <name evidence="7" type="ORF">C7446_0812</name>
</gene>
<dbReference type="PROSITE" id="PS50887">
    <property type="entry name" value="GGDEF"/>
    <property type="match status" value="1"/>
</dbReference>
<name>A0A420WZP3_9GAMM</name>
<dbReference type="SUPFAM" id="SSF158472">
    <property type="entry name" value="HAMP domain-like"/>
    <property type="match status" value="1"/>
</dbReference>
<keyword evidence="8" id="KW-1185">Reference proteome</keyword>
<comment type="cofactor">
    <cofactor evidence="1">
        <name>Mg(2+)</name>
        <dbReference type="ChEBI" id="CHEBI:18420"/>
    </cofactor>
</comment>
<dbReference type="InterPro" id="IPR000160">
    <property type="entry name" value="GGDEF_dom"/>
</dbReference>
<evidence type="ECO:0000256" key="4">
    <source>
        <dbReference type="SAM" id="MobiDB-lite"/>
    </source>
</evidence>
<proteinExistence type="predicted"/>
<dbReference type="InterPro" id="IPR043128">
    <property type="entry name" value="Rev_trsase/Diguanyl_cyclase"/>
</dbReference>
<comment type="catalytic activity">
    <reaction evidence="3">
        <text>2 GTP = 3',3'-c-di-GMP + 2 diphosphate</text>
        <dbReference type="Rhea" id="RHEA:24898"/>
        <dbReference type="ChEBI" id="CHEBI:33019"/>
        <dbReference type="ChEBI" id="CHEBI:37565"/>
        <dbReference type="ChEBI" id="CHEBI:58805"/>
        <dbReference type="EC" id="2.7.7.65"/>
    </reaction>
</comment>
<dbReference type="OrthoDB" id="9812260at2"/>
<evidence type="ECO:0000256" key="3">
    <source>
        <dbReference type="ARBA" id="ARBA00034247"/>
    </source>
</evidence>
<dbReference type="Gene3D" id="6.10.340.10">
    <property type="match status" value="1"/>
</dbReference>
<evidence type="ECO:0000313" key="8">
    <source>
        <dbReference type="Proteomes" id="UP000281975"/>
    </source>
</evidence>
<dbReference type="GO" id="GO:0005886">
    <property type="term" value="C:plasma membrane"/>
    <property type="evidence" value="ECO:0007669"/>
    <property type="project" value="TreeGrafter"/>
</dbReference>
<dbReference type="GO" id="GO:1902201">
    <property type="term" value="P:negative regulation of bacterial-type flagellum-dependent cell motility"/>
    <property type="evidence" value="ECO:0007669"/>
    <property type="project" value="TreeGrafter"/>
</dbReference>
<dbReference type="GO" id="GO:0052621">
    <property type="term" value="F:diguanylate cyclase activity"/>
    <property type="evidence" value="ECO:0007669"/>
    <property type="project" value="UniProtKB-EC"/>
</dbReference>
<dbReference type="Gene3D" id="3.30.70.270">
    <property type="match status" value="1"/>
</dbReference>
<feature type="transmembrane region" description="Helical" evidence="5">
    <location>
        <begin position="12"/>
        <end position="31"/>
    </location>
</feature>
<feature type="transmembrane region" description="Helical" evidence="5">
    <location>
        <begin position="277"/>
        <end position="303"/>
    </location>
</feature>
<dbReference type="GO" id="GO:0007165">
    <property type="term" value="P:signal transduction"/>
    <property type="evidence" value="ECO:0007669"/>
    <property type="project" value="InterPro"/>
</dbReference>
<keyword evidence="5" id="KW-0812">Transmembrane</keyword>
<feature type="region of interest" description="Disordered" evidence="4">
    <location>
        <begin position="526"/>
        <end position="545"/>
    </location>
</feature>
<dbReference type="InterPro" id="IPR003660">
    <property type="entry name" value="HAMP_dom"/>
</dbReference>
<dbReference type="Proteomes" id="UP000281975">
    <property type="component" value="Unassembled WGS sequence"/>
</dbReference>
<dbReference type="SMART" id="SM00304">
    <property type="entry name" value="HAMP"/>
    <property type="match status" value="1"/>
</dbReference>
<dbReference type="EC" id="2.7.7.65" evidence="2"/>
<protein>
    <recommendedName>
        <fullName evidence="2">diguanylate cyclase</fullName>
        <ecNumber evidence="2">2.7.7.65</ecNumber>
    </recommendedName>
</protein>
<dbReference type="EMBL" id="RBIN01000002">
    <property type="protein sequence ID" value="RKR06813.1"/>
    <property type="molecule type" value="Genomic_DNA"/>
</dbReference>
<dbReference type="SUPFAM" id="SSF55073">
    <property type="entry name" value="Nucleotide cyclase"/>
    <property type="match status" value="1"/>
</dbReference>
<evidence type="ECO:0000313" key="7">
    <source>
        <dbReference type="EMBL" id="RKR06813.1"/>
    </source>
</evidence>
<dbReference type="NCBIfam" id="TIGR00254">
    <property type="entry name" value="GGDEF"/>
    <property type="match status" value="1"/>
</dbReference>
<dbReference type="InterPro" id="IPR050469">
    <property type="entry name" value="Diguanylate_Cyclase"/>
</dbReference>
<dbReference type="PANTHER" id="PTHR45138">
    <property type="entry name" value="REGULATORY COMPONENTS OF SENSORY TRANSDUCTION SYSTEM"/>
    <property type="match status" value="1"/>
</dbReference>
<dbReference type="FunFam" id="3.30.70.270:FF:000001">
    <property type="entry name" value="Diguanylate cyclase domain protein"/>
    <property type="match status" value="1"/>
</dbReference>
<keyword evidence="5" id="KW-0472">Membrane</keyword>
<feature type="domain" description="GGDEF" evidence="6">
    <location>
        <begin position="393"/>
        <end position="530"/>
    </location>
</feature>
<reference evidence="7 8" key="1">
    <citation type="submission" date="2018-10" db="EMBL/GenBank/DDBJ databases">
        <title>Genomic Encyclopedia of Type Strains, Phase IV (KMG-IV): sequencing the most valuable type-strain genomes for metagenomic binning, comparative biology and taxonomic classification.</title>
        <authorList>
            <person name="Goeker M."/>
        </authorList>
    </citation>
    <scope>NUCLEOTIDE SEQUENCE [LARGE SCALE GENOMIC DNA]</scope>
    <source>
        <strain evidence="7 8">DSM 23229</strain>
    </source>
</reference>
<evidence type="ECO:0000256" key="2">
    <source>
        <dbReference type="ARBA" id="ARBA00012528"/>
    </source>
</evidence>
<dbReference type="SMART" id="SM00267">
    <property type="entry name" value="GGDEF"/>
    <property type="match status" value="1"/>
</dbReference>
<dbReference type="CDD" id="cd01949">
    <property type="entry name" value="GGDEF"/>
    <property type="match status" value="1"/>
</dbReference>
<organism evidence="7 8">
    <name type="scientific">Kushneria sinocarnis</name>
    <dbReference type="NCBI Taxonomy" id="595502"/>
    <lineage>
        <taxon>Bacteria</taxon>
        <taxon>Pseudomonadati</taxon>
        <taxon>Pseudomonadota</taxon>
        <taxon>Gammaproteobacteria</taxon>
        <taxon>Oceanospirillales</taxon>
        <taxon>Halomonadaceae</taxon>
        <taxon>Kushneria</taxon>
    </lineage>
</organism>
<keyword evidence="5" id="KW-1133">Transmembrane helix</keyword>
<dbReference type="InterPro" id="IPR029787">
    <property type="entry name" value="Nucleotide_cyclase"/>
</dbReference>
<dbReference type="Pfam" id="PF05228">
    <property type="entry name" value="CHASE4"/>
    <property type="match status" value="1"/>
</dbReference>
<dbReference type="PANTHER" id="PTHR45138:SF9">
    <property type="entry name" value="DIGUANYLATE CYCLASE DGCM-RELATED"/>
    <property type="match status" value="1"/>
</dbReference>
<comment type="caution">
    <text evidence="7">The sequence shown here is derived from an EMBL/GenBank/DDBJ whole genome shotgun (WGS) entry which is preliminary data.</text>
</comment>
<evidence type="ECO:0000256" key="1">
    <source>
        <dbReference type="ARBA" id="ARBA00001946"/>
    </source>
</evidence>
<dbReference type="Pfam" id="PF00990">
    <property type="entry name" value="GGDEF"/>
    <property type="match status" value="1"/>
</dbReference>
<dbReference type="GO" id="GO:0043709">
    <property type="term" value="P:cell adhesion involved in single-species biofilm formation"/>
    <property type="evidence" value="ECO:0007669"/>
    <property type="project" value="TreeGrafter"/>
</dbReference>
<dbReference type="AlphaFoldDB" id="A0A420WZP3"/>
<feature type="compositionally biased region" description="Acidic residues" evidence="4">
    <location>
        <begin position="529"/>
        <end position="545"/>
    </location>
</feature>
<dbReference type="RefSeq" id="WP_121171505.1">
    <property type="nucleotide sequence ID" value="NZ_RBIN01000002.1"/>
</dbReference>